<dbReference type="OrthoDB" id="5950305at2"/>
<proteinExistence type="predicted"/>
<dbReference type="Proteomes" id="UP000241074">
    <property type="component" value="Chromosome"/>
</dbReference>
<organism evidence="2 3">
    <name type="scientific">Ahniella affigens</name>
    <dbReference type="NCBI Taxonomy" id="2021234"/>
    <lineage>
        <taxon>Bacteria</taxon>
        <taxon>Pseudomonadati</taxon>
        <taxon>Pseudomonadota</taxon>
        <taxon>Gammaproteobacteria</taxon>
        <taxon>Lysobacterales</taxon>
        <taxon>Rhodanobacteraceae</taxon>
        <taxon>Ahniella</taxon>
    </lineage>
</organism>
<dbReference type="Gene3D" id="2.80.10.50">
    <property type="match status" value="1"/>
</dbReference>
<accession>A0A2P1PWS2</accession>
<keyword evidence="3" id="KW-1185">Reference proteome</keyword>
<dbReference type="Pfam" id="PF17164">
    <property type="entry name" value="DUF5122"/>
    <property type="match status" value="4"/>
</dbReference>
<evidence type="ECO:0000313" key="2">
    <source>
        <dbReference type="EMBL" id="AVP99244.1"/>
    </source>
</evidence>
<reference evidence="2 3" key="2">
    <citation type="submission" date="2018-03" db="EMBL/GenBank/DDBJ databases">
        <authorList>
            <person name="Keele B.F."/>
        </authorList>
    </citation>
    <scope>NUCLEOTIDE SEQUENCE [LARGE SCALE GENOMIC DNA]</scope>
    <source>
        <strain evidence="2 3">D13</strain>
    </source>
</reference>
<dbReference type="EMBL" id="CP027860">
    <property type="protein sequence ID" value="AVP99244.1"/>
    <property type="molecule type" value="Genomic_DNA"/>
</dbReference>
<keyword evidence="1" id="KW-0732">Signal</keyword>
<dbReference type="KEGG" id="xba:C7S18_19665"/>
<gene>
    <name evidence="2" type="ORF">C7S18_19665</name>
</gene>
<dbReference type="AlphaFoldDB" id="A0A2P1PWS2"/>
<protein>
    <submittedName>
        <fullName evidence="2">Uncharacterized protein</fullName>
    </submittedName>
</protein>
<feature type="chain" id="PRO_5015160075" evidence="1">
    <location>
        <begin position="22"/>
        <end position="710"/>
    </location>
</feature>
<reference evidence="2 3" key="1">
    <citation type="submission" date="2018-03" db="EMBL/GenBank/DDBJ databases">
        <title>Ahniella affigens gen. nov., sp. nov., a gammaproteobacterium isolated from sandy soil near a stream.</title>
        <authorList>
            <person name="Ko Y."/>
            <person name="Kim J.-H."/>
        </authorList>
    </citation>
    <scope>NUCLEOTIDE SEQUENCE [LARGE SCALE GENOMIC DNA]</scope>
    <source>
        <strain evidence="2 3">D13</strain>
    </source>
</reference>
<evidence type="ECO:0000256" key="1">
    <source>
        <dbReference type="SAM" id="SignalP"/>
    </source>
</evidence>
<sequence>MKRLILILIALVALAPSLALAQVTLLPGSFDFRRGGEIMDHVQLSDGSFLIGGRFTEIDGVPRSNLARLHADGTLDTEWSMPVNGDVRALDVRPDGSVYIGGDFSRVNGVPRFFLALLSPGPGAPVLDNWTASQFEAVSDLAALANGDLLINDGRVWRYPAGSSDPIAGFGSWEEFHSATFETSPDKHKVMLLDYYRVALFSDNGATIWIYDRPTDISSISTATLAPDGGAWIMTYDNTDGWAQRFRRLAPDGLPGTPVVTTVSGVVDHIALAPSGELWLTTSSRFGMSWDVIGIHERGTISRLDINGTPLPGTINVMGSSHRIMFVSDGALIGGRIRTTKGLLTPGLTRVDSTLSTIGTAPKVLRTGTSIQQATALPDGGFMIAGDFIRVNGQEQRFLMRLDGNLQMTNHQWSLDSVPTAVSLSAAGDCYVGGLTPLLATSNLPHLLRLNACATLDPAFDLGVPSPVTALLALPDRVLVGLQVESGADEGYAVRSYPTSSSAPLPSWSIGFDHAVSTMVAINGRIYIGGSFFRVNHVFRNGVVRLSASLDGAIDSTWTAGATPGRVLSMRAAPDGSLIVAGVPFNPPYDKTLLRLSPLDGSRDPLWTPFGDQDNGLSIRALAIQEDGSLATAWEGSSCCIEAMTSSGLFGASRRAFIGMVSGGTIADLQPLPGFRLLILGEFSSAFGQPRQSIAVFGNTQGPLLKDSFE</sequence>
<dbReference type="InterPro" id="IPR013431">
    <property type="entry name" value="Delta_60_rpt"/>
</dbReference>
<dbReference type="SUPFAM" id="SSF63829">
    <property type="entry name" value="Calcium-dependent phosphotriesterase"/>
    <property type="match status" value="1"/>
</dbReference>
<name>A0A2P1PWS2_9GAMM</name>
<evidence type="ECO:0000313" key="3">
    <source>
        <dbReference type="Proteomes" id="UP000241074"/>
    </source>
</evidence>
<dbReference type="SUPFAM" id="SSF75011">
    <property type="entry name" value="3-carboxy-cis,cis-mucoante lactonizing enzyme"/>
    <property type="match status" value="1"/>
</dbReference>
<dbReference type="RefSeq" id="WP_106893164.1">
    <property type="nucleotide sequence ID" value="NZ_CP027860.1"/>
</dbReference>
<feature type="signal peptide" evidence="1">
    <location>
        <begin position="1"/>
        <end position="21"/>
    </location>
</feature>